<gene>
    <name evidence="1" type="ORF">FA95DRAFT_951776</name>
</gene>
<organism evidence="1 2">
    <name type="scientific">Auriscalpium vulgare</name>
    <dbReference type="NCBI Taxonomy" id="40419"/>
    <lineage>
        <taxon>Eukaryota</taxon>
        <taxon>Fungi</taxon>
        <taxon>Dikarya</taxon>
        <taxon>Basidiomycota</taxon>
        <taxon>Agaricomycotina</taxon>
        <taxon>Agaricomycetes</taxon>
        <taxon>Russulales</taxon>
        <taxon>Auriscalpiaceae</taxon>
        <taxon>Auriscalpium</taxon>
    </lineage>
</organism>
<reference evidence="1" key="2">
    <citation type="journal article" date="2022" name="New Phytol.">
        <title>Evolutionary transition to the ectomycorrhizal habit in the genomes of a hyperdiverse lineage of mushroom-forming fungi.</title>
        <authorList>
            <person name="Looney B."/>
            <person name="Miyauchi S."/>
            <person name="Morin E."/>
            <person name="Drula E."/>
            <person name="Courty P.E."/>
            <person name="Kohler A."/>
            <person name="Kuo A."/>
            <person name="LaButti K."/>
            <person name="Pangilinan J."/>
            <person name="Lipzen A."/>
            <person name="Riley R."/>
            <person name="Andreopoulos W."/>
            <person name="He G."/>
            <person name="Johnson J."/>
            <person name="Nolan M."/>
            <person name="Tritt A."/>
            <person name="Barry K.W."/>
            <person name="Grigoriev I.V."/>
            <person name="Nagy L.G."/>
            <person name="Hibbett D."/>
            <person name="Henrissat B."/>
            <person name="Matheny P.B."/>
            <person name="Labbe J."/>
            <person name="Martin F.M."/>
        </authorList>
    </citation>
    <scope>NUCLEOTIDE SEQUENCE</scope>
    <source>
        <strain evidence="1">FP105234-sp</strain>
    </source>
</reference>
<sequence length="130" mass="14308">MRLPRKTCSSATFLITRMWASGTTITNVQRVPEEGWPLAPRTHTNPDLPRALHGVAPSGFCSRSQCPLDLALKESRYVPVDLVVRFVFLPPMCICQALNSSYVRPTSGAKLPCRPLCVPAGDKLTTNDLK</sequence>
<reference evidence="1" key="1">
    <citation type="submission" date="2021-02" db="EMBL/GenBank/DDBJ databases">
        <authorList>
            <consortium name="DOE Joint Genome Institute"/>
            <person name="Ahrendt S."/>
            <person name="Looney B.P."/>
            <person name="Miyauchi S."/>
            <person name="Morin E."/>
            <person name="Drula E."/>
            <person name="Courty P.E."/>
            <person name="Chicoki N."/>
            <person name="Fauchery L."/>
            <person name="Kohler A."/>
            <person name="Kuo A."/>
            <person name="Labutti K."/>
            <person name="Pangilinan J."/>
            <person name="Lipzen A."/>
            <person name="Riley R."/>
            <person name="Andreopoulos W."/>
            <person name="He G."/>
            <person name="Johnson J."/>
            <person name="Barry K.W."/>
            <person name="Grigoriev I.V."/>
            <person name="Nagy L."/>
            <person name="Hibbett D."/>
            <person name="Henrissat B."/>
            <person name="Matheny P.B."/>
            <person name="Labbe J."/>
            <person name="Martin F."/>
        </authorList>
    </citation>
    <scope>NUCLEOTIDE SEQUENCE</scope>
    <source>
        <strain evidence="1">FP105234-sp</strain>
    </source>
</reference>
<evidence type="ECO:0000313" key="2">
    <source>
        <dbReference type="Proteomes" id="UP000814033"/>
    </source>
</evidence>
<dbReference type="Proteomes" id="UP000814033">
    <property type="component" value="Unassembled WGS sequence"/>
</dbReference>
<comment type="caution">
    <text evidence="1">The sequence shown here is derived from an EMBL/GenBank/DDBJ whole genome shotgun (WGS) entry which is preliminary data.</text>
</comment>
<name>A0ACB8RZ52_9AGAM</name>
<protein>
    <submittedName>
        <fullName evidence="1">Uncharacterized protein</fullName>
    </submittedName>
</protein>
<proteinExistence type="predicted"/>
<evidence type="ECO:0000313" key="1">
    <source>
        <dbReference type="EMBL" id="KAI0049158.1"/>
    </source>
</evidence>
<keyword evidence="2" id="KW-1185">Reference proteome</keyword>
<dbReference type="EMBL" id="MU275877">
    <property type="protein sequence ID" value="KAI0049158.1"/>
    <property type="molecule type" value="Genomic_DNA"/>
</dbReference>
<accession>A0ACB8RZ52</accession>